<protein>
    <recommendedName>
        <fullName evidence="3">Transcriptional regulator</fullName>
    </recommendedName>
</protein>
<dbReference type="Gene3D" id="1.10.260.40">
    <property type="entry name" value="lambda repressor-like DNA-binding domains"/>
    <property type="match status" value="1"/>
</dbReference>
<name>A0A1W1H9I9_9BACT</name>
<dbReference type="RefSeq" id="WP_186441478.1">
    <property type="nucleotide sequence ID" value="NZ_LT828551.1"/>
</dbReference>
<sequence>MVQAYQQLMEVWPSISPYFNSPTNEEELDDLIELADYLMDQTQGEVNHPLIGLLDIVGTLISDYERTHIPEPKGTPVGCLKYFMREYGLKQKDLTEIGSPGVISEVMSGKRELNKRQIKALSARFGCNPAVFI</sequence>
<dbReference type="AlphaFoldDB" id="A0A1W1H9I9"/>
<dbReference type="InterPro" id="IPR039060">
    <property type="entry name" value="Antitox_HigA"/>
</dbReference>
<dbReference type="EMBL" id="FWEV01000077">
    <property type="protein sequence ID" value="SLM29106.1"/>
    <property type="molecule type" value="Genomic_DNA"/>
</dbReference>
<gene>
    <name evidence="1" type="ORF">MTBBW1_1680018</name>
</gene>
<dbReference type="CDD" id="cd00093">
    <property type="entry name" value="HTH_XRE"/>
    <property type="match status" value="1"/>
</dbReference>
<dbReference type="STRING" id="1246637.MTBBW1_1680018"/>
<reference evidence="1 2" key="1">
    <citation type="submission" date="2017-03" db="EMBL/GenBank/DDBJ databases">
        <authorList>
            <person name="Afonso C.L."/>
            <person name="Miller P.J."/>
            <person name="Scott M.A."/>
            <person name="Spackman E."/>
            <person name="Goraichik I."/>
            <person name="Dimitrov K.M."/>
            <person name="Suarez D.L."/>
            <person name="Swayne D.E."/>
        </authorList>
    </citation>
    <scope>NUCLEOTIDE SEQUENCE [LARGE SCALE GENOMIC DNA]</scope>
    <source>
        <strain evidence="1">PRJEB14757</strain>
    </source>
</reference>
<dbReference type="InterPro" id="IPR010982">
    <property type="entry name" value="Lambda_DNA-bd_dom_sf"/>
</dbReference>
<dbReference type="PANTHER" id="PTHR40455">
    <property type="entry name" value="ANTITOXIN HIGA"/>
    <property type="match status" value="1"/>
</dbReference>
<evidence type="ECO:0000313" key="1">
    <source>
        <dbReference type="EMBL" id="SLM29106.1"/>
    </source>
</evidence>
<dbReference type="GO" id="GO:0001046">
    <property type="term" value="F:core promoter sequence-specific DNA binding"/>
    <property type="evidence" value="ECO:0007669"/>
    <property type="project" value="TreeGrafter"/>
</dbReference>
<accession>A0A1W1H9I9</accession>
<dbReference type="Proteomes" id="UP000191931">
    <property type="component" value="Unassembled WGS sequence"/>
</dbReference>
<dbReference type="PANTHER" id="PTHR40455:SF1">
    <property type="entry name" value="ANTITOXIN HIGA"/>
    <property type="match status" value="1"/>
</dbReference>
<dbReference type="GO" id="GO:0006355">
    <property type="term" value="P:regulation of DNA-templated transcription"/>
    <property type="evidence" value="ECO:0007669"/>
    <property type="project" value="InterPro"/>
</dbReference>
<dbReference type="InterPro" id="IPR001387">
    <property type="entry name" value="Cro/C1-type_HTH"/>
</dbReference>
<evidence type="ECO:0000313" key="2">
    <source>
        <dbReference type="Proteomes" id="UP000191931"/>
    </source>
</evidence>
<proteinExistence type="predicted"/>
<keyword evidence="2" id="KW-1185">Reference proteome</keyword>
<evidence type="ECO:0008006" key="3">
    <source>
        <dbReference type="Google" id="ProtNLM"/>
    </source>
</evidence>
<organism evidence="1 2">
    <name type="scientific">Desulfamplus magnetovallimortis</name>
    <dbReference type="NCBI Taxonomy" id="1246637"/>
    <lineage>
        <taxon>Bacteria</taxon>
        <taxon>Pseudomonadati</taxon>
        <taxon>Thermodesulfobacteriota</taxon>
        <taxon>Desulfobacteria</taxon>
        <taxon>Desulfobacterales</taxon>
        <taxon>Desulfobacteraceae</taxon>
        <taxon>Desulfamplus</taxon>
    </lineage>
</organism>